<evidence type="ECO:0008006" key="3">
    <source>
        <dbReference type="Google" id="ProtNLM"/>
    </source>
</evidence>
<dbReference type="RefSeq" id="WP_221006393.1">
    <property type="nucleotide sequence ID" value="NZ_CP081150.1"/>
</dbReference>
<protein>
    <recommendedName>
        <fullName evidence="3">Lipocalin-like domain-containing protein</fullName>
    </recommendedName>
</protein>
<reference evidence="1 2" key="1">
    <citation type="submission" date="2021-08" db="EMBL/GenBank/DDBJ databases">
        <title>complete genome sequencing of Deefgea sp. D25.</title>
        <authorList>
            <person name="Bae J.-W."/>
            <person name="Gim D.-H."/>
        </authorList>
    </citation>
    <scope>NUCLEOTIDE SEQUENCE [LARGE SCALE GENOMIC DNA]</scope>
    <source>
        <strain evidence="1 2">D25</strain>
    </source>
</reference>
<keyword evidence="2" id="KW-1185">Reference proteome</keyword>
<evidence type="ECO:0000313" key="2">
    <source>
        <dbReference type="Proteomes" id="UP000825679"/>
    </source>
</evidence>
<dbReference type="Proteomes" id="UP000825679">
    <property type="component" value="Chromosome"/>
</dbReference>
<dbReference type="EMBL" id="CP081150">
    <property type="protein sequence ID" value="QZA78016.1"/>
    <property type="molecule type" value="Genomic_DNA"/>
</dbReference>
<sequence>MSQYNKPPMLGSWQLVTGECRNDNNGEQVQYQDVQLRSLKVLSETHFSFITHQGDAFYFAAAGSYCCEGDQYTEQLDFASHPSMMHREFVFQFRIEGDLWHNTRWENGVQVEHEIWRRLDSKK</sequence>
<proteinExistence type="predicted"/>
<organism evidence="1 2">
    <name type="scientific">Deefgea tanakiae</name>
    <dbReference type="NCBI Taxonomy" id="2865840"/>
    <lineage>
        <taxon>Bacteria</taxon>
        <taxon>Pseudomonadati</taxon>
        <taxon>Pseudomonadota</taxon>
        <taxon>Betaproteobacteria</taxon>
        <taxon>Neisseriales</taxon>
        <taxon>Chitinibacteraceae</taxon>
        <taxon>Deefgea</taxon>
    </lineage>
</organism>
<name>A0ABX8Z613_9NEIS</name>
<gene>
    <name evidence="1" type="ORF">K4H28_00810</name>
</gene>
<accession>A0ABX8Z613</accession>
<evidence type="ECO:0000313" key="1">
    <source>
        <dbReference type="EMBL" id="QZA78016.1"/>
    </source>
</evidence>
<dbReference type="Gene3D" id="2.40.128.490">
    <property type="entry name" value="Uncharacterised protein PF14869, DUF4488"/>
    <property type="match status" value="1"/>
</dbReference>